<evidence type="ECO:0000313" key="3">
    <source>
        <dbReference type="EMBL" id="MCZ0703965.1"/>
    </source>
</evidence>
<dbReference type="EMBL" id="JAPRAT010000025">
    <property type="protein sequence ID" value="MCZ0703965.1"/>
    <property type="molecule type" value="Genomic_DNA"/>
</dbReference>
<dbReference type="InterPro" id="IPR036785">
    <property type="entry name" value="YkyA-like_sf"/>
</dbReference>
<dbReference type="Gene3D" id="1.20.120.570">
    <property type="entry name" value="YkyA-like"/>
    <property type="match status" value="1"/>
</dbReference>
<evidence type="ECO:0000256" key="2">
    <source>
        <dbReference type="SAM" id="SignalP"/>
    </source>
</evidence>
<keyword evidence="2" id="KW-0732">Signal</keyword>
<protein>
    <submittedName>
        <fullName evidence="3">YkyA family protein</fullName>
    </submittedName>
</protein>
<reference evidence="3" key="1">
    <citation type="submission" date="2022-11" db="EMBL/GenBank/DDBJ databases">
        <title>WGS of Natronobacillus azotifigens 24KS-1, an anaerobic diazotrophic haloalkaliphile from soda-rich habitats.</title>
        <authorList>
            <person name="Sorokin D.Y."/>
            <person name="Merkel A.Y."/>
        </authorList>
    </citation>
    <scope>NUCLEOTIDE SEQUENCE</scope>
    <source>
        <strain evidence="3">24KS-1</strain>
    </source>
</reference>
<feature type="chain" id="PRO_5039946439" evidence="2">
    <location>
        <begin position="21"/>
        <end position="217"/>
    </location>
</feature>
<keyword evidence="4" id="KW-1185">Reference proteome</keyword>
<dbReference type="InterPro" id="IPR019454">
    <property type="entry name" value="Lipoprot_YkyA-like"/>
</dbReference>
<gene>
    <name evidence="3" type="ORF">OWO01_12155</name>
</gene>
<feature type="coiled-coil region" evidence="1">
    <location>
        <begin position="69"/>
        <end position="120"/>
    </location>
</feature>
<name>A0A9J6REU0_9BACI</name>
<dbReference type="RefSeq" id="WP_268780730.1">
    <property type="nucleotide sequence ID" value="NZ_JAPRAT010000025.1"/>
</dbReference>
<keyword evidence="1" id="KW-0175">Coiled coil</keyword>
<dbReference type="AlphaFoldDB" id="A0A9J6REU0"/>
<accession>A0A9J6REU0</accession>
<dbReference type="Pfam" id="PF10368">
    <property type="entry name" value="YkyA"/>
    <property type="match status" value="1"/>
</dbReference>
<organism evidence="3 4">
    <name type="scientific">Natronobacillus azotifigens</name>
    <dbReference type="NCBI Taxonomy" id="472978"/>
    <lineage>
        <taxon>Bacteria</taxon>
        <taxon>Bacillati</taxon>
        <taxon>Bacillota</taxon>
        <taxon>Bacilli</taxon>
        <taxon>Bacillales</taxon>
        <taxon>Bacillaceae</taxon>
        <taxon>Natronobacillus</taxon>
    </lineage>
</organism>
<dbReference type="Proteomes" id="UP001084197">
    <property type="component" value="Unassembled WGS sequence"/>
</dbReference>
<dbReference type="PROSITE" id="PS51257">
    <property type="entry name" value="PROKAR_LIPOPROTEIN"/>
    <property type="match status" value="1"/>
</dbReference>
<comment type="caution">
    <text evidence="3">The sequence shown here is derived from an EMBL/GenBank/DDBJ whole genome shotgun (WGS) entry which is preliminary data.</text>
</comment>
<evidence type="ECO:0000256" key="1">
    <source>
        <dbReference type="SAM" id="Coils"/>
    </source>
</evidence>
<dbReference type="SUPFAM" id="SSF140423">
    <property type="entry name" value="MW0975(SA0943)-like"/>
    <property type="match status" value="1"/>
</dbReference>
<sequence>MRAKLLGIIATVSILLVACANEPTTEEDMFEHMEESVRLEQDFVAQQQPLTELEAEEQAIYEEISELGMDEYETINELADQAIASIEERQSLTEIERTSIEAAKEEFDRIEPLIAELEDETLQAQAREMFDAMEERYQAFLSLNDAYRTSLDYDQELYQLLKQEDLDEEQFTEQIDIVNSQYQEVIEANQLFNEKTDEFNSLKRAFYDASDLNVTYE</sequence>
<proteinExistence type="predicted"/>
<evidence type="ECO:0000313" key="4">
    <source>
        <dbReference type="Proteomes" id="UP001084197"/>
    </source>
</evidence>
<feature type="signal peptide" evidence="2">
    <location>
        <begin position="1"/>
        <end position="20"/>
    </location>
</feature>